<dbReference type="InterPro" id="IPR004089">
    <property type="entry name" value="MCPsignal_dom"/>
</dbReference>
<dbReference type="PANTHER" id="PTHR43531:SF11">
    <property type="entry name" value="METHYL-ACCEPTING CHEMOTAXIS PROTEIN 3"/>
    <property type="match status" value="1"/>
</dbReference>
<evidence type="ECO:0000313" key="11">
    <source>
        <dbReference type="Proteomes" id="UP000564885"/>
    </source>
</evidence>
<feature type="coiled-coil region" evidence="5">
    <location>
        <begin position="232"/>
        <end position="274"/>
    </location>
</feature>
<dbReference type="EMBL" id="JABEPP010000001">
    <property type="protein sequence ID" value="NNM71304.1"/>
    <property type="molecule type" value="Genomic_DNA"/>
</dbReference>
<keyword evidence="2" id="KW-0145">Chemotaxis</keyword>
<evidence type="ECO:0000256" key="4">
    <source>
        <dbReference type="PROSITE-ProRule" id="PRU00284"/>
    </source>
</evidence>
<comment type="caution">
    <text evidence="10">The sequence shown here is derived from an EMBL/GenBank/DDBJ whole genome shotgun (WGS) entry which is preliminary data.</text>
</comment>
<evidence type="ECO:0000256" key="1">
    <source>
        <dbReference type="ARBA" id="ARBA00004370"/>
    </source>
</evidence>
<keyword evidence="4" id="KW-0807">Transducer</keyword>
<dbReference type="CDD" id="cd11386">
    <property type="entry name" value="MCP_signal"/>
    <property type="match status" value="1"/>
</dbReference>
<dbReference type="Gene3D" id="1.10.287.950">
    <property type="entry name" value="Methyl-accepting chemotaxis protein"/>
    <property type="match status" value="1"/>
</dbReference>
<protein>
    <submittedName>
        <fullName evidence="10">HAMP domain-containing protein</fullName>
    </submittedName>
</protein>
<dbReference type="SMART" id="SM00304">
    <property type="entry name" value="HAMP"/>
    <property type="match status" value="2"/>
</dbReference>
<keyword evidence="7" id="KW-1133">Transmembrane helix</keyword>
<gene>
    <name evidence="10" type="ORF">HJG44_02705</name>
</gene>
<dbReference type="InterPro" id="IPR004090">
    <property type="entry name" value="Chemotax_Me-accpt_rcpt"/>
</dbReference>
<feature type="compositionally biased region" description="Polar residues" evidence="6">
    <location>
        <begin position="602"/>
        <end position="611"/>
    </location>
</feature>
<comment type="subcellular location">
    <subcellularLocation>
        <location evidence="1">Membrane</location>
    </subcellularLocation>
</comment>
<dbReference type="SUPFAM" id="SSF58104">
    <property type="entry name" value="Methyl-accepting chemotaxis protein (MCP) signaling domain"/>
    <property type="match status" value="1"/>
</dbReference>
<feature type="compositionally biased region" description="Low complexity" evidence="6">
    <location>
        <begin position="588"/>
        <end position="601"/>
    </location>
</feature>
<keyword evidence="7" id="KW-0812">Transmembrane</keyword>
<dbReference type="AlphaFoldDB" id="A0A849I166"/>
<organism evidence="10 11">
    <name type="scientific">Enterovirga aerilata</name>
    <dbReference type="NCBI Taxonomy" id="2730920"/>
    <lineage>
        <taxon>Bacteria</taxon>
        <taxon>Pseudomonadati</taxon>
        <taxon>Pseudomonadota</taxon>
        <taxon>Alphaproteobacteria</taxon>
        <taxon>Hyphomicrobiales</taxon>
        <taxon>Methylobacteriaceae</taxon>
        <taxon>Enterovirga</taxon>
    </lineage>
</organism>
<evidence type="ECO:0000256" key="6">
    <source>
        <dbReference type="SAM" id="MobiDB-lite"/>
    </source>
</evidence>
<dbReference type="SUPFAM" id="SSF158472">
    <property type="entry name" value="HAMP domain-like"/>
    <property type="match status" value="1"/>
</dbReference>
<feature type="domain" description="HAMP" evidence="9">
    <location>
        <begin position="190"/>
        <end position="243"/>
    </location>
</feature>
<evidence type="ECO:0000256" key="2">
    <source>
        <dbReference type="ARBA" id="ARBA00022500"/>
    </source>
</evidence>
<dbReference type="Pfam" id="PF00015">
    <property type="entry name" value="MCPsignal"/>
    <property type="match status" value="1"/>
</dbReference>
<dbReference type="GO" id="GO:0016020">
    <property type="term" value="C:membrane"/>
    <property type="evidence" value="ECO:0007669"/>
    <property type="project" value="UniProtKB-SubCell"/>
</dbReference>
<dbReference type="FunFam" id="1.10.287.950:FF:000001">
    <property type="entry name" value="Methyl-accepting chemotaxis sensory transducer"/>
    <property type="match status" value="1"/>
</dbReference>
<proteinExistence type="inferred from homology"/>
<dbReference type="InterPro" id="IPR003660">
    <property type="entry name" value="HAMP_dom"/>
</dbReference>
<accession>A0A849I166</accession>
<evidence type="ECO:0000256" key="3">
    <source>
        <dbReference type="ARBA" id="ARBA00029447"/>
    </source>
</evidence>
<dbReference type="GO" id="GO:0006935">
    <property type="term" value="P:chemotaxis"/>
    <property type="evidence" value="ECO:0007669"/>
    <property type="project" value="UniProtKB-KW"/>
</dbReference>
<dbReference type="Proteomes" id="UP000564885">
    <property type="component" value="Unassembled WGS sequence"/>
</dbReference>
<feature type="domain" description="Methyl-accepting transducer" evidence="8">
    <location>
        <begin position="328"/>
        <end position="557"/>
    </location>
</feature>
<feature type="region of interest" description="Disordered" evidence="6">
    <location>
        <begin position="571"/>
        <end position="620"/>
    </location>
</feature>
<dbReference type="PROSITE" id="PS50885">
    <property type="entry name" value="HAMP"/>
    <property type="match status" value="2"/>
</dbReference>
<keyword evidence="11" id="KW-1185">Reference proteome</keyword>
<evidence type="ECO:0000259" key="8">
    <source>
        <dbReference type="PROSITE" id="PS50111"/>
    </source>
</evidence>
<dbReference type="InterPro" id="IPR051310">
    <property type="entry name" value="MCP_chemotaxis"/>
</dbReference>
<dbReference type="SMART" id="SM00283">
    <property type="entry name" value="MA"/>
    <property type="match status" value="1"/>
</dbReference>
<evidence type="ECO:0000256" key="7">
    <source>
        <dbReference type="SAM" id="Phobius"/>
    </source>
</evidence>
<evidence type="ECO:0000256" key="5">
    <source>
        <dbReference type="SAM" id="Coils"/>
    </source>
</evidence>
<dbReference type="Pfam" id="PF00672">
    <property type="entry name" value="HAMP"/>
    <property type="match status" value="1"/>
</dbReference>
<dbReference type="PANTHER" id="PTHR43531">
    <property type="entry name" value="PROTEIN ICFG"/>
    <property type="match status" value="1"/>
</dbReference>
<dbReference type="GO" id="GO:0004888">
    <property type="term" value="F:transmembrane signaling receptor activity"/>
    <property type="evidence" value="ECO:0007669"/>
    <property type="project" value="InterPro"/>
</dbReference>
<keyword evidence="7" id="KW-0472">Membrane</keyword>
<keyword evidence="5" id="KW-0175">Coiled coil</keyword>
<dbReference type="Gene3D" id="6.10.340.10">
    <property type="match status" value="1"/>
</dbReference>
<feature type="transmembrane region" description="Helical" evidence="7">
    <location>
        <begin position="166"/>
        <end position="188"/>
    </location>
</feature>
<dbReference type="GO" id="GO:0007165">
    <property type="term" value="P:signal transduction"/>
    <property type="evidence" value="ECO:0007669"/>
    <property type="project" value="UniProtKB-KW"/>
</dbReference>
<dbReference type="PROSITE" id="PS50111">
    <property type="entry name" value="CHEMOTAXIS_TRANSDUC_2"/>
    <property type="match status" value="1"/>
</dbReference>
<reference evidence="10 11" key="1">
    <citation type="submission" date="2020-04" db="EMBL/GenBank/DDBJ databases">
        <title>Enterovirga sp. isolate from soil.</title>
        <authorList>
            <person name="Chea S."/>
            <person name="Kim D.-U."/>
        </authorList>
    </citation>
    <scope>NUCLEOTIDE SEQUENCE [LARGE SCALE GENOMIC DNA]</scope>
    <source>
        <strain evidence="10 11">DB1703</strain>
    </source>
</reference>
<name>A0A849I166_9HYPH</name>
<evidence type="ECO:0000313" key="10">
    <source>
        <dbReference type="EMBL" id="NNM71304.1"/>
    </source>
</evidence>
<feature type="domain" description="HAMP" evidence="9">
    <location>
        <begin position="271"/>
        <end position="323"/>
    </location>
</feature>
<sequence>MQGLGDAGRALQDALQAIDGQILNQQSSVQTRLEEARDRISLGTELLTLSSTAIVAAQTAQAEELELIRTGNEAAATAMDAAAATLAKAALDIYYKIDKAGQHKVIEGLLGKITEYRNSIPEILDANAAEQELRTELSRSVAKVASEAQEVAARELAGIETARTSALWLLGGGVLLAIAIGLVLALLVGRSITLPVKRLVDAMRRLASGDHEAAVPGTERRDEIGEMSRAVLTFKEAAIEKLRLERESAEQAAAAEAERMRNEEARERQAAEQQAVVDALAEGLENLSKGDLTFRLERRFAAEYEKLRTDFNAAMAELQETMRVVAGNAEGIRSGAGEVSQAADDLSRRTEQQAASLEETAAALDEITATVRKTAEGASHAREAVAAASGDAERSGAVVREAVAAMGEIEKSAKEISQIIGVIDEIAFQTSLLALNAGVEAARAGEAGKGFAVVASEVRGLAQRSADAAKRIKALISTSGAQVASGVELVAETGRSLERIVAQVGEINGIVAEIAASAREQSTGLAEVNTAINQMDQVTQQNAAMVEQSTAASHSLAREVDELARLIGRFRTEETRAQSPRPVPAARPAPVTRSAPPAASVRGNTALSLEPSNDEGWEEF</sequence>
<evidence type="ECO:0000259" key="9">
    <source>
        <dbReference type="PROSITE" id="PS50885"/>
    </source>
</evidence>
<dbReference type="CDD" id="cd06225">
    <property type="entry name" value="HAMP"/>
    <property type="match status" value="1"/>
</dbReference>
<comment type="similarity">
    <text evidence="3">Belongs to the methyl-accepting chemotaxis (MCP) protein family.</text>
</comment>
<dbReference type="PRINTS" id="PR00260">
    <property type="entry name" value="CHEMTRNSDUCR"/>
</dbReference>